<keyword evidence="2" id="KW-0808">Transferase</keyword>
<dbReference type="GO" id="GO:0016747">
    <property type="term" value="F:acyltransferase activity, transferring groups other than amino-acyl groups"/>
    <property type="evidence" value="ECO:0007669"/>
    <property type="project" value="UniProtKB-ARBA"/>
</dbReference>
<evidence type="ECO:0008006" key="6">
    <source>
        <dbReference type="Google" id="ProtNLM"/>
    </source>
</evidence>
<dbReference type="Proteomes" id="UP000015106">
    <property type="component" value="Chromosome 3"/>
</dbReference>
<dbReference type="Pfam" id="PF02458">
    <property type="entry name" value="Transferase"/>
    <property type="match status" value="1"/>
</dbReference>
<organism evidence="4 5">
    <name type="scientific">Triticum urartu</name>
    <name type="common">Red wild einkorn</name>
    <name type="synonym">Crithodium urartu</name>
    <dbReference type="NCBI Taxonomy" id="4572"/>
    <lineage>
        <taxon>Eukaryota</taxon>
        <taxon>Viridiplantae</taxon>
        <taxon>Streptophyta</taxon>
        <taxon>Embryophyta</taxon>
        <taxon>Tracheophyta</taxon>
        <taxon>Spermatophyta</taxon>
        <taxon>Magnoliopsida</taxon>
        <taxon>Liliopsida</taxon>
        <taxon>Poales</taxon>
        <taxon>Poaceae</taxon>
        <taxon>BOP clade</taxon>
        <taxon>Pooideae</taxon>
        <taxon>Triticodae</taxon>
        <taxon>Triticeae</taxon>
        <taxon>Triticinae</taxon>
        <taxon>Triticum</taxon>
    </lineage>
</organism>
<feature type="compositionally biased region" description="Gly residues" evidence="3">
    <location>
        <begin position="174"/>
        <end position="183"/>
    </location>
</feature>
<dbReference type="InterPro" id="IPR023213">
    <property type="entry name" value="CAT-like_dom_sf"/>
</dbReference>
<reference evidence="4" key="2">
    <citation type="submission" date="2018-03" db="EMBL/GenBank/DDBJ databases">
        <title>The Triticum urartu genome reveals the dynamic nature of wheat genome evolution.</title>
        <authorList>
            <person name="Ling H."/>
            <person name="Ma B."/>
            <person name="Shi X."/>
            <person name="Liu H."/>
            <person name="Dong L."/>
            <person name="Sun H."/>
            <person name="Cao Y."/>
            <person name="Gao Q."/>
            <person name="Zheng S."/>
            <person name="Li Y."/>
            <person name="Yu Y."/>
            <person name="Du H."/>
            <person name="Qi M."/>
            <person name="Li Y."/>
            <person name="Yu H."/>
            <person name="Cui Y."/>
            <person name="Wang N."/>
            <person name="Chen C."/>
            <person name="Wu H."/>
            <person name="Zhao Y."/>
            <person name="Zhang J."/>
            <person name="Li Y."/>
            <person name="Zhou W."/>
            <person name="Zhang B."/>
            <person name="Hu W."/>
            <person name="Eijk M."/>
            <person name="Tang J."/>
            <person name="Witsenboer H."/>
            <person name="Zhao S."/>
            <person name="Li Z."/>
            <person name="Zhang A."/>
            <person name="Wang D."/>
            <person name="Liang C."/>
        </authorList>
    </citation>
    <scope>NUCLEOTIDE SEQUENCE [LARGE SCALE GENOMIC DNA]</scope>
    <source>
        <strain evidence="4">cv. G1812</strain>
    </source>
</reference>
<sequence>MVDAPGCMQFEKAMGELARDADAPTMTPAWGREVFMVRQHPQPSYSHLEYREPAGGPDRMLSTRPQATWCASRSSSGAERFFGLRQRAPPHMRGGCSRFELMVACIWRSRIAALGYAADEEVRLSFIINFRSFAVTPAPLPQKASTGVRVLGRGDHHRGALRRGAQARARAGEEGQGGGDVRLPAVGGGPDGAHRAAAVRAVADVHRVMDVSHAGFKGVDFGWGERERKNPQWGGEGPVPGIANYFLGSKNGNGKEGTVVPICLPKDDMEKFQLELAGLTAE</sequence>
<comment type="similarity">
    <text evidence="1">Belongs to the plant acyltransferase family.</text>
</comment>
<evidence type="ECO:0000313" key="4">
    <source>
        <dbReference type="EnsemblPlants" id="TuG1812G0300004642.01.T01"/>
    </source>
</evidence>
<dbReference type="InterPro" id="IPR050898">
    <property type="entry name" value="Plant_acyltransferase"/>
</dbReference>
<feature type="region of interest" description="Disordered" evidence="3">
    <location>
        <begin position="160"/>
        <end position="183"/>
    </location>
</feature>
<keyword evidence="5" id="KW-1185">Reference proteome</keyword>
<dbReference type="Gramene" id="TuG1812G0300004642.01.T01">
    <property type="protein sequence ID" value="TuG1812G0300004642.01.T01"/>
    <property type="gene ID" value="TuG1812G0300004642.01"/>
</dbReference>
<evidence type="ECO:0000313" key="5">
    <source>
        <dbReference type="Proteomes" id="UP000015106"/>
    </source>
</evidence>
<reference evidence="4" key="3">
    <citation type="submission" date="2022-06" db="UniProtKB">
        <authorList>
            <consortium name="EnsemblPlants"/>
        </authorList>
    </citation>
    <scope>IDENTIFICATION</scope>
</reference>
<dbReference type="PANTHER" id="PTHR31147">
    <property type="entry name" value="ACYL TRANSFERASE 4"/>
    <property type="match status" value="1"/>
</dbReference>
<dbReference type="Gene3D" id="3.30.559.10">
    <property type="entry name" value="Chloramphenicol acetyltransferase-like domain"/>
    <property type="match status" value="3"/>
</dbReference>
<reference evidence="5" key="1">
    <citation type="journal article" date="2013" name="Nature">
        <title>Draft genome of the wheat A-genome progenitor Triticum urartu.</title>
        <authorList>
            <person name="Ling H.Q."/>
            <person name="Zhao S."/>
            <person name="Liu D."/>
            <person name="Wang J."/>
            <person name="Sun H."/>
            <person name="Zhang C."/>
            <person name="Fan H."/>
            <person name="Li D."/>
            <person name="Dong L."/>
            <person name="Tao Y."/>
            <person name="Gao C."/>
            <person name="Wu H."/>
            <person name="Li Y."/>
            <person name="Cui Y."/>
            <person name="Guo X."/>
            <person name="Zheng S."/>
            <person name="Wang B."/>
            <person name="Yu K."/>
            <person name="Liang Q."/>
            <person name="Yang W."/>
            <person name="Lou X."/>
            <person name="Chen J."/>
            <person name="Feng M."/>
            <person name="Jian J."/>
            <person name="Zhang X."/>
            <person name="Luo G."/>
            <person name="Jiang Y."/>
            <person name="Liu J."/>
            <person name="Wang Z."/>
            <person name="Sha Y."/>
            <person name="Zhang B."/>
            <person name="Wu H."/>
            <person name="Tang D."/>
            <person name="Shen Q."/>
            <person name="Xue P."/>
            <person name="Zou S."/>
            <person name="Wang X."/>
            <person name="Liu X."/>
            <person name="Wang F."/>
            <person name="Yang Y."/>
            <person name="An X."/>
            <person name="Dong Z."/>
            <person name="Zhang K."/>
            <person name="Zhang X."/>
            <person name="Luo M.C."/>
            <person name="Dvorak J."/>
            <person name="Tong Y."/>
            <person name="Wang J."/>
            <person name="Yang H."/>
            <person name="Li Z."/>
            <person name="Wang D."/>
            <person name="Zhang A."/>
            <person name="Wang J."/>
        </authorList>
    </citation>
    <scope>NUCLEOTIDE SEQUENCE</scope>
    <source>
        <strain evidence="5">cv. G1812</strain>
    </source>
</reference>
<proteinExistence type="inferred from homology"/>
<evidence type="ECO:0000256" key="3">
    <source>
        <dbReference type="SAM" id="MobiDB-lite"/>
    </source>
</evidence>
<dbReference type="EnsemblPlants" id="TuG1812G0300004642.01.T01">
    <property type="protein sequence ID" value="TuG1812G0300004642.01.T01"/>
    <property type="gene ID" value="TuG1812G0300004642.01"/>
</dbReference>
<dbReference type="PANTHER" id="PTHR31147:SF66">
    <property type="entry name" value="OS05G0315700 PROTEIN"/>
    <property type="match status" value="1"/>
</dbReference>
<evidence type="ECO:0000256" key="2">
    <source>
        <dbReference type="ARBA" id="ARBA00022679"/>
    </source>
</evidence>
<accession>A0A8R7PWC6</accession>
<evidence type="ECO:0000256" key="1">
    <source>
        <dbReference type="ARBA" id="ARBA00009861"/>
    </source>
</evidence>
<dbReference type="EnsemblPlants" id="TuG1812U0000266100.01.T01">
    <property type="protein sequence ID" value="TuG1812U0000266100.01.T01"/>
    <property type="gene ID" value="TuG1812U0000266100.01"/>
</dbReference>
<protein>
    <recommendedName>
        <fullName evidence="6">Benzyl alcohol O-benzoyltransferase</fullName>
    </recommendedName>
</protein>
<dbReference type="AlphaFoldDB" id="A0A8R7PWC6"/>
<name>A0A8R7PWC6_TRIUA</name>
<dbReference type="Gramene" id="TuG1812U0000266100.01.T01">
    <property type="protein sequence ID" value="TuG1812U0000266100.01.T01"/>
    <property type="gene ID" value="TuG1812U0000266100.01"/>
</dbReference>